<comment type="caution">
    <text evidence="3">The sequence shown here is derived from an EMBL/GenBank/DDBJ whole genome shotgun (WGS) entry which is preliminary data.</text>
</comment>
<dbReference type="EMBL" id="JAWWNJ010000079">
    <property type="protein sequence ID" value="KAK7002225.1"/>
    <property type="molecule type" value="Genomic_DNA"/>
</dbReference>
<evidence type="ECO:0000313" key="4">
    <source>
        <dbReference type="Proteomes" id="UP001362999"/>
    </source>
</evidence>
<feature type="compositionally biased region" description="Basic residues" evidence="1">
    <location>
        <begin position="189"/>
        <end position="201"/>
    </location>
</feature>
<keyword evidence="2" id="KW-0812">Transmembrane</keyword>
<gene>
    <name evidence="3" type="ORF">R3P38DRAFT_3215375</name>
</gene>
<proteinExistence type="predicted"/>
<feature type="compositionally biased region" description="Basic and acidic residues" evidence="1">
    <location>
        <begin position="300"/>
        <end position="313"/>
    </location>
</feature>
<name>A0AAW0A7P1_9AGAR</name>
<feature type="region of interest" description="Disordered" evidence="1">
    <location>
        <begin position="147"/>
        <end position="313"/>
    </location>
</feature>
<keyword evidence="2" id="KW-1133">Transmembrane helix</keyword>
<accession>A0AAW0A7P1</accession>
<dbReference type="AlphaFoldDB" id="A0AAW0A7P1"/>
<protein>
    <submittedName>
        <fullName evidence="3">Uncharacterized protein</fullName>
    </submittedName>
</protein>
<keyword evidence="4" id="KW-1185">Reference proteome</keyword>
<feature type="compositionally biased region" description="Basic and acidic residues" evidence="1">
    <location>
        <begin position="153"/>
        <end position="169"/>
    </location>
</feature>
<evidence type="ECO:0000313" key="3">
    <source>
        <dbReference type="EMBL" id="KAK7002225.1"/>
    </source>
</evidence>
<dbReference type="Proteomes" id="UP001362999">
    <property type="component" value="Unassembled WGS sequence"/>
</dbReference>
<evidence type="ECO:0000256" key="2">
    <source>
        <dbReference type="SAM" id="Phobius"/>
    </source>
</evidence>
<organism evidence="3 4">
    <name type="scientific">Favolaschia claudopus</name>
    <dbReference type="NCBI Taxonomy" id="2862362"/>
    <lineage>
        <taxon>Eukaryota</taxon>
        <taxon>Fungi</taxon>
        <taxon>Dikarya</taxon>
        <taxon>Basidiomycota</taxon>
        <taxon>Agaricomycotina</taxon>
        <taxon>Agaricomycetes</taxon>
        <taxon>Agaricomycetidae</taxon>
        <taxon>Agaricales</taxon>
        <taxon>Marasmiineae</taxon>
        <taxon>Mycenaceae</taxon>
        <taxon>Favolaschia</taxon>
    </lineage>
</organism>
<evidence type="ECO:0000256" key="1">
    <source>
        <dbReference type="SAM" id="MobiDB-lite"/>
    </source>
</evidence>
<keyword evidence="2" id="KW-0472">Membrane</keyword>
<feature type="transmembrane region" description="Helical" evidence="2">
    <location>
        <begin position="15"/>
        <end position="32"/>
    </location>
</feature>
<sequence length="313" mass="35278">MPSIKDNDDASDRGVTSLSLLTTTLMFSVLIFQRLDYMLGLSSLCLYLDPAPILPDYAALNDRQGASPRLLFFLLTNSSLESTPPHHSTHLSKAAYCDTDAPAALAVYLRTPRVKKLRLHASPEPPPLAPARKPPILSPTHRLHLKLAPAPTFDRRLEDTRHVSSEKRSPPQRRHSARAPRADDSPLKLPKRQTPRRRRIVSTHLTVTPRTLFNPTPPTRTTPASWARRPSKIDLPPPRFPCTLKRPLSRRALAYTSPPPPFHSRPKSSHERQLLDPQDLRAPPRVSNQPHAKEGGTALRWDECRRSIQTHQE</sequence>
<reference evidence="3 4" key="1">
    <citation type="journal article" date="2024" name="J Genomics">
        <title>Draft genome sequencing and assembly of Favolaschia claudopus CIRM-BRFM 2984 isolated from oak limbs.</title>
        <authorList>
            <person name="Navarro D."/>
            <person name="Drula E."/>
            <person name="Chaduli D."/>
            <person name="Cazenave R."/>
            <person name="Ahrendt S."/>
            <person name="Wang J."/>
            <person name="Lipzen A."/>
            <person name="Daum C."/>
            <person name="Barry K."/>
            <person name="Grigoriev I.V."/>
            <person name="Favel A."/>
            <person name="Rosso M.N."/>
            <person name="Martin F."/>
        </authorList>
    </citation>
    <scope>NUCLEOTIDE SEQUENCE [LARGE SCALE GENOMIC DNA]</scope>
    <source>
        <strain evidence="3 4">CIRM-BRFM 2984</strain>
    </source>
</reference>
<feature type="compositionally biased region" description="Polar residues" evidence="1">
    <location>
        <begin position="203"/>
        <end position="214"/>
    </location>
</feature>